<dbReference type="EMBL" id="CAKJTJ010000019">
    <property type="protein sequence ID" value="CAG9622267.1"/>
    <property type="molecule type" value="Genomic_DNA"/>
</dbReference>
<dbReference type="Proteomes" id="UP000789833">
    <property type="component" value="Unassembled WGS sequence"/>
</dbReference>
<reference evidence="1 2" key="1">
    <citation type="submission" date="2021-10" db="EMBL/GenBank/DDBJ databases">
        <authorList>
            <person name="Criscuolo A."/>
        </authorList>
    </citation>
    <scope>NUCLEOTIDE SEQUENCE [LARGE SCALE GENOMIC DNA]</scope>
    <source>
        <strain evidence="2">CIP 111883</strain>
    </source>
</reference>
<sequence>MEGNSIQFLKGAIDIDISATPFSNSLPVNRLNWSVNQIEYFEMVYISVPSLEMRKVQQSYKYIGNNGNQRYFTITVMITRQLSL</sequence>
<organism evidence="1 2">
    <name type="scientific">Sutcliffiella rhizosphaerae</name>
    <dbReference type="NCBI Taxonomy" id="2880967"/>
    <lineage>
        <taxon>Bacteria</taxon>
        <taxon>Bacillati</taxon>
        <taxon>Bacillota</taxon>
        <taxon>Bacilli</taxon>
        <taxon>Bacillales</taxon>
        <taxon>Bacillaceae</taxon>
        <taxon>Sutcliffiella</taxon>
    </lineage>
</organism>
<name>A0ABN8AFI1_9BACI</name>
<dbReference type="InterPro" id="IPR009467">
    <property type="entry name" value="Glycolipid-bd_prot_put"/>
</dbReference>
<evidence type="ECO:0000313" key="2">
    <source>
        <dbReference type="Proteomes" id="UP000789833"/>
    </source>
</evidence>
<dbReference type="SUPFAM" id="SSF159275">
    <property type="entry name" value="PA1994-like"/>
    <property type="match status" value="1"/>
</dbReference>
<protein>
    <submittedName>
        <fullName evidence="1">Uncharacterized protein</fullName>
    </submittedName>
</protein>
<comment type="caution">
    <text evidence="1">The sequence shown here is derived from an EMBL/GenBank/DDBJ whole genome shotgun (WGS) entry which is preliminary data.</text>
</comment>
<gene>
    <name evidence="1" type="ORF">BACCIP111883_03058</name>
</gene>
<accession>A0ABN8AFI1</accession>
<keyword evidence="2" id="KW-1185">Reference proteome</keyword>
<proteinExistence type="predicted"/>
<dbReference type="Pfam" id="PF06475">
    <property type="entry name" value="Glycolipid_bind"/>
    <property type="match status" value="1"/>
</dbReference>
<evidence type="ECO:0000313" key="1">
    <source>
        <dbReference type="EMBL" id="CAG9622267.1"/>
    </source>
</evidence>